<proteinExistence type="predicted"/>
<dbReference type="AlphaFoldDB" id="A0A6G1GTE6"/>
<organism evidence="1 2">
    <name type="scientific">Aulographum hederae CBS 113979</name>
    <dbReference type="NCBI Taxonomy" id="1176131"/>
    <lineage>
        <taxon>Eukaryota</taxon>
        <taxon>Fungi</taxon>
        <taxon>Dikarya</taxon>
        <taxon>Ascomycota</taxon>
        <taxon>Pezizomycotina</taxon>
        <taxon>Dothideomycetes</taxon>
        <taxon>Pleosporomycetidae</taxon>
        <taxon>Aulographales</taxon>
        <taxon>Aulographaceae</taxon>
    </lineage>
</organism>
<dbReference type="EMBL" id="ML977169">
    <property type="protein sequence ID" value="KAF1984221.1"/>
    <property type="molecule type" value="Genomic_DNA"/>
</dbReference>
<name>A0A6G1GTE6_9PEZI</name>
<keyword evidence="2" id="KW-1185">Reference proteome</keyword>
<evidence type="ECO:0000313" key="2">
    <source>
        <dbReference type="Proteomes" id="UP000800041"/>
    </source>
</evidence>
<evidence type="ECO:0000313" key="1">
    <source>
        <dbReference type="EMBL" id="KAF1984221.1"/>
    </source>
</evidence>
<gene>
    <name evidence="1" type="ORF">K402DRAFT_146377</name>
</gene>
<protein>
    <submittedName>
        <fullName evidence="1">Uncharacterized protein</fullName>
    </submittedName>
</protein>
<reference evidence="1" key="1">
    <citation type="journal article" date="2020" name="Stud. Mycol.">
        <title>101 Dothideomycetes genomes: a test case for predicting lifestyles and emergence of pathogens.</title>
        <authorList>
            <person name="Haridas S."/>
            <person name="Albert R."/>
            <person name="Binder M."/>
            <person name="Bloem J."/>
            <person name="Labutti K."/>
            <person name="Salamov A."/>
            <person name="Andreopoulos B."/>
            <person name="Baker S."/>
            <person name="Barry K."/>
            <person name="Bills G."/>
            <person name="Bluhm B."/>
            <person name="Cannon C."/>
            <person name="Castanera R."/>
            <person name="Culley D."/>
            <person name="Daum C."/>
            <person name="Ezra D."/>
            <person name="Gonzalez J."/>
            <person name="Henrissat B."/>
            <person name="Kuo A."/>
            <person name="Liang C."/>
            <person name="Lipzen A."/>
            <person name="Lutzoni F."/>
            <person name="Magnuson J."/>
            <person name="Mondo S."/>
            <person name="Nolan M."/>
            <person name="Ohm R."/>
            <person name="Pangilinan J."/>
            <person name="Park H.-J."/>
            <person name="Ramirez L."/>
            <person name="Alfaro M."/>
            <person name="Sun H."/>
            <person name="Tritt A."/>
            <person name="Yoshinaga Y."/>
            <person name="Zwiers L.-H."/>
            <person name="Turgeon B."/>
            <person name="Goodwin S."/>
            <person name="Spatafora J."/>
            <person name="Crous P."/>
            <person name="Grigoriev I."/>
        </authorList>
    </citation>
    <scope>NUCLEOTIDE SEQUENCE</scope>
    <source>
        <strain evidence="1">CBS 113979</strain>
    </source>
</reference>
<accession>A0A6G1GTE6</accession>
<dbReference type="Proteomes" id="UP000800041">
    <property type="component" value="Unassembled WGS sequence"/>
</dbReference>
<sequence>MFNLSIPSLCTLQISISSPSNISSTLCILRVPTSSTSPLQTAPSPTQLQLLETPVHSPHSQSQSRTTYKIPDIRFSPRDLVAQRRGEIPCRGLQLCIGHVTTLTLCDEIFYRGPGWDYGD</sequence>